<evidence type="ECO:0000313" key="3">
    <source>
        <dbReference type="Proteomes" id="UP000199513"/>
    </source>
</evidence>
<dbReference type="GO" id="GO:0016491">
    <property type="term" value="F:oxidoreductase activity"/>
    <property type="evidence" value="ECO:0007669"/>
    <property type="project" value="InterPro"/>
</dbReference>
<dbReference type="AlphaFoldDB" id="A0A1I2HHM9"/>
<dbReference type="CDD" id="cd08267">
    <property type="entry name" value="MDR1"/>
    <property type="match status" value="1"/>
</dbReference>
<dbReference type="PANTHER" id="PTHR11695">
    <property type="entry name" value="ALCOHOL DEHYDROGENASE RELATED"/>
    <property type="match status" value="1"/>
</dbReference>
<proteinExistence type="predicted"/>
<organism evidence="2 3">
    <name type="scientific">Thermoflexibacter ruber</name>
    <dbReference type="NCBI Taxonomy" id="1003"/>
    <lineage>
        <taxon>Bacteria</taxon>
        <taxon>Pseudomonadati</taxon>
        <taxon>Bacteroidota</taxon>
        <taxon>Cytophagia</taxon>
        <taxon>Cytophagales</taxon>
        <taxon>Thermoflexibacteraceae</taxon>
        <taxon>Thermoflexibacter</taxon>
    </lineage>
</organism>
<dbReference type="InterPro" id="IPR020843">
    <property type="entry name" value="ER"/>
</dbReference>
<dbReference type="Gene3D" id="3.90.180.10">
    <property type="entry name" value="Medium-chain alcohol dehydrogenases, catalytic domain"/>
    <property type="match status" value="1"/>
</dbReference>
<dbReference type="InterPro" id="IPR050700">
    <property type="entry name" value="YIM1/Zinc_Alcohol_DH_Fams"/>
</dbReference>
<dbReference type="InterPro" id="IPR036291">
    <property type="entry name" value="NAD(P)-bd_dom_sf"/>
</dbReference>
<protein>
    <submittedName>
        <fullName evidence="2">NADPH:quinone reductase</fullName>
    </submittedName>
</protein>
<accession>A0A1I2HHM9</accession>
<dbReference type="OrthoDB" id="648910at2"/>
<name>A0A1I2HHM9_9BACT</name>
<keyword evidence="3" id="KW-1185">Reference proteome</keyword>
<evidence type="ECO:0000259" key="1">
    <source>
        <dbReference type="SMART" id="SM00829"/>
    </source>
</evidence>
<sequence>MKAAICTKYGSPEVIIIQDIPKPNPSKQQILVKIMATAVNSGDVRTRSLDAKGILKFLMRIVLGWSKPRKPILGTVFSGIVESVGNKVTTFKAGDKVFGMTGFNFGAHAEYIVVNENSHVLPKPENAGFDEAAAIVFGGQTAIYYLHKAKITQRQKAKVLILGATGSVGIAALQIAKYYKANITAVCSTQGEQIVNELGAEQILLYDKEGIFQCKENFDIVFDAVGKYSKNQCKHFLNKNGIFVTVKNGYAAETLQQLQLLKKLFEQGHLKAVIDKIFLLEEIVEAHRYVDTGRKKGNVVLKISHHQ</sequence>
<dbReference type="Pfam" id="PF13602">
    <property type="entry name" value="ADH_zinc_N_2"/>
    <property type="match status" value="1"/>
</dbReference>
<dbReference type="SMART" id="SM00829">
    <property type="entry name" value="PKS_ER"/>
    <property type="match status" value="1"/>
</dbReference>
<dbReference type="InterPro" id="IPR013154">
    <property type="entry name" value="ADH-like_N"/>
</dbReference>
<dbReference type="SUPFAM" id="SSF51735">
    <property type="entry name" value="NAD(P)-binding Rossmann-fold domains"/>
    <property type="match status" value="1"/>
</dbReference>
<dbReference type="Pfam" id="PF08240">
    <property type="entry name" value="ADH_N"/>
    <property type="match status" value="1"/>
</dbReference>
<dbReference type="PANTHER" id="PTHR11695:SF648">
    <property type="entry name" value="ZINC-BINDING OXIDOREDUCTASE"/>
    <property type="match status" value="1"/>
</dbReference>
<dbReference type="Gene3D" id="3.40.50.720">
    <property type="entry name" value="NAD(P)-binding Rossmann-like Domain"/>
    <property type="match status" value="1"/>
</dbReference>
<dbReference type="STRING" id="1003.SAMN04488541_102353"/>
<feature type="domain" description="Enoyl reductase (ER)" evidence="1">
    <location>
        <begin position="10"/>
        <end position="301"/>
    </location>
</feature>
<dbReference type="EMBL" id="FONY01000023">
    <property type="protein sequence ID" value="SFF27971.1"/>
    <property type="molecule type" value="Genomic_DNA"/>
</dbReference>
<gene>
    <name evidence="2" type="ORF">SAMN04488541_102353</name>
</gene>
<dbReference type="SUPFAM" id="SSF50129">
    <property type="entry name" value="GroES-like"/>
    <property type="match status" value="1"/>
</dbReference>
<evidence type="ECO:0000313" key="2">
    <source>
        <dbReference type="EMBL" id="SFF27971.1"/>
    </source>
</evidence>
<reference evidence="2 3" key="1">
    <citation type="submission" date="2016-10" db="EMBL/GenBank/DDBJ databases">
        <authorList>
            <person name="de Groot N.N."/>
        </authorList>
    </citation>
    <scope>NUCLEOTIDE SEQUENCE [LARGE SCALE GENOMIC DNA]</scope>
    <source>
        <strain>GEY</strain>
        <strain evidence="3">DSM 9560</strain>
    </source>
</reference>
<dbReference type="Proteomes" id="UP000199513">
    <property type="component" value="Unassembled WGS sequence"/>
</dbReference>
<dbReference type="InterPro" id="IPR011032">
    <property type="entry name" value="GroES-like_sf"/>
</dbReference>